<evidence type="ECO:0000313" key="2">
    <source>
        <dbReference type="EMBL" id="SFV89188.1"/>
    </source>
</evidence>
<dbReference type="EMBL" id="FPHZ01000044">
    <property type="protein sequence ID" value="SFV87600.1"/>
    <property type="molecule type" value="Genomic_DNA"/>
</dbReference>
<organism evidence="2">
    <name type="scientific">hydrothermal vent metagenome</name>
    <dbReference type="NCBI Taxonomy" id="652676"/>
    <lineage>
        <taxon>unclassified sequences</taxon>
        <taxon>metagenomes</taxon>
        <taxon>ecological metagenomes</taxon>
    </lineage>
</organism>
<dbReference type="EMBL" id="FPIA01000130">
    <property type="protein sequence ID" value="SFV89188.1"/>
    <property type="molecule type" value="Genomic_DNA"/>
</dbReference>
<dbReference type="AlphaFoldDB" id="A0A1W1E5M6"/>
<sequence>MDWFALLAVFFKRIAKSVPCVRNSLIPAKTLIIKTKQPPFLAVVLVTLSKIRQ</sequence>
<name>A0A1W1E5M6_9ZZZZ</name>
<protein>
    <submittedName>
        <fullName evidence="2">Uncharacterized protein</fullName>
    </submittedName>
</protein>
<reference evidence="2" key="1">
    <citation type="submission" date="2016-10" db="EMBL/GenBank/DDBJ databases">
        <authorList>
            <person name="de Groot N.N."/>
        </authorList>
    </citation>
    <scope>NUCLEOTIDE SEQUENCE</scope>
</reference>
<proteinExistence type="predicted"/>
<gene>
    <name evidence="1" type="ORF">MNB_SUP05-SYMBIONT-5-877</name>
    <name evidence="2" type="ORF">MNB_SUP05-SYMBIONT-7-772</name>
</gene>
<accession>A0A1W1E5M6</accession>
<evidence type="ECO:0000313" key="1">
    <source>
        <dbReference type="EMBL" id="SFV87600.1"/>
    </source>
</evidence>